<accession>H3SG97</accession>
<organism evidence="2 3">
    <name type="scientific">Paenibacillus dendritiformis C454</name>
    <dbReference type="NCBI Taxonomy" id="1131935"/>
    <lineage>
        <taxon>Bacteria</taxon>
        <taxon>Bacillati</taxon>
        <taxon>Bacillota</taxon>
        <taxon>Bacilli</taxon>
        <taxon>Bacillales</taxon>
        <taxon>Paenibacillaceae</taxon>
        <taxon>Paenibacillus</taxon>
    </lineage>
</organism>
<dbReference type="PATRIC" id="fig|1131935.3.peg.2634"/>
<feature type="region of interest" description="Disordered" evidence="1">
    <location>
        <begin position="47"/>
        <end position="66"/>
    </location>
</feature>
<keyword evidence="3" id="KW-1185">Reference proteome</keyword>
<evidence type="ECO:0000313" key="2">
    <source>
        <dbReference type="EMBL" id="EHQ61907.1"/>
    </source>
</evidence>
<proteinExistence type="predicted"/>
<dbReference type="RefSeq" id="WP_006677051.1">
    <property type="nucleotide sequence ID" value="NZ_AHKH01000028.1"/>
</dbReference>
<dbReference type="AlphaFoldDB" id="H3SG97"/>
<dbReference type="EMBL" id="AHKH01000028">
    <property type="protein sequence ID" value="EHQ61907.1"/>
    <property type="molecule type" value="Genomic_DNA"/>
</dbReference>
<dbReference type="Proteomes" id="UP000003900">
    <property type="component" value="Unassembled WGS sequence"/>
</dbReference>
<reference evidence="2 3" key="1">
    <citation type="journal article" date="2012" name="J. Bacteriol.">
        <title>Genome Sequence of the Pattern-Forming Social Bacterium Paenibacillus dendritiformis C454 Chiral Morphotype.</title>
        <authorList>
            <person name="Sirota-Madi A."/>
            <person name="Olender T."/>
            <person name="Helman Y."/>
            <person name="Brainis I."/>
            <person name="Finkelshtein A."/>
            <person name="Roth D."/>
            <person name="Hagai E."/>
            <person name="Leshkowitz D."/>
            <person name="Brodsky L."/>
            <person name="Galatenko V."/>
            <person name="Nikolaev V."/>
            <person name="Gutnick D.L."/>
            <person name="Lancet D."/>
            <person name="Ben-Jacob E."/>
        </authorList>
    </citation>
    <scope>NUCLEOTIDE SEQUENCE [LARGE SCALE GENOMIC DNA]</scope>
    <source>
        <strain evidence="2 3">C454</strain>
    </source>
</reference>
<protein>
    <submittedName>
        <fullName evidence="2">Uncharacterized protein</fullName>
    </submittedName>
</protein>
<evidence type="ECO:0000313" key="3">
    <source>
        <dbReference type="Proteomes" id="UP000003900"/>
    </source>
</evidence>
<sequence>MSRNVHRDDATIQVFDTGRNPKLFRISERNPGFPAAGSGLALDIAREHPLGRTTRSQPAEASRQAGTGRHISFFVASWERLSSRRRMLSLFLGK</sequence>
<evidence type="ECO:0000256" key="1">
    <source>
        <dbReference type="SAM" id="MobiDB-lite"/>
    </source>
</evidence>
<comment type="caution">
    <text evidence="2">The sequence shown here is derived from an EMBL/GenBank/DDBJ whole genome shotgun (WGS) entry which is preliminary data.</text>
</comment>
<name>H3SG97_9BACL</name>
<gene>
    <name evidence="2" type="ORF">PDENDC454_12760</name>
</gene>